<accession>B2RL94</accession>
<organism evidence="1 2">
    <name type="scientific">Porphyromonas gingivalis (strain ATCC 33277 / DSM 20709 / CIP 103683 / JCM 12257 / NCTC 11834 / 2561)</name>
    <dbReference type="NCBI Taxonomy" id="431947"/>
    <lineage>
        <taxon>Bacteria</taxon>
        <taxon>Pseudomonadati</taxon>
        <taxon>Bacteroidota</taxon>
        <taxon>Bacteroidia</taxon>
        <taxon>Bacteroidales</taxon>
        <taxon>Porphyromonadaceae</taxon>
        <taxon>Porphyromonas</taxon>
    </lineage>
</organism>
<dbReference type="HOGENOM" id="CLU_3390761_0_0_10"/>
<sequence length="32" mass="3335">MGFFATFAGGQAAPLFGEFVPGSAFPFYGMTL</sequence>
<gene>
    <name evidence="1" type="ordered locus">PGN_1620</name>
</gene>
<evidence type="ECO:0000313" key="2">
    <source>
        <dbReference type="Proteomes" id="UP000008842"/>
    </source>
</evidence>
<dbReference type="KEGG" id="pgn:PGN_1620"/>
<proteinExistence type="predicted"/>
<protein>
    <submittedName>
        <fullName evidence="1">Uncharacterized protein</fullName>
    </submittedName>
</protein>
<dbReference type="Proteomes" id="UP000008842">
    <property type="component" value="Chromosome"/>
</dbReference>
<dbReference type="EMBL" id="AP009380">
    <property type="protein sequence ID" value="BAG34139.1"/>
    <property type="molecule type" value="Genomic_DNA"/>
</dbReference>
<evidence type="ECO:0000313" key="1">
    <source>
        <dbReference type="EMBL" id="BAG34139.1"/>
    </source>
</evidence>
<name>B2RL94_PORG3</name>
<reference evidence="1 2" key="1">
    <citation type="journal article" date="2008" name="DNA Res.">
        <title>Determination of the genome sequence of Porphyromonas gingivalis strain ATCC 33277 and genomic comparison with strain W83 revealed extensive genome rearrangements in P. gingivalis.</title>
        <authorList>
            <person name="Naito M."/>
            <person name="Hirakawa H."/>
            <person name="Yamashita A."/>
            <person name="Ohara N."/>
            <person name="Shoji M."/>
            <person name="Yukitake H."/>
            <person name="Nakayama K."/>
            <person name="Toh H."/>
            <person name="Yoshimura F."/>
            <person name="Kuhara S."/>
            <person name="Hattori M."/>
            <person name="Hayashi T."/>
            <person name="Nakayama K."/>
        </authorList>
    </citation>
    <scope>NUCLEOTIDE SEQUENCE [LARGE SCALE GENOMIC DNA]</scope>
    <source>
        <strain evidence="2">ATCC 33277 / DSM 20709 / CIP 103683 / JCM 12257 / NCTC 11834 / 2561</strain>
    </source>
</reference>
<dbReference type="AlphaFoldDB" id="B2RL94"/>